<dbReference type="Proteomes" id="UP000295063">
    <property type="component" value="Unassembled WGS sequence"/>
</dbReference>
<dbReference type="GO" id="GO:0008713">
    <property type="term" value="F:ADP-heptose-lipopolysaccharide heptosyltransferase activity"/>
    <property type="evidence" value="ECO:0007669"/>
    <property type="project" value="UniProtKB-EC"/>
</dbReference>
<comment type="similarity">
    <text evidence="3">Belongs to the glycosyltransferase 9 family.</text>
</comment>
<protein>
    <recommendedName>
        <fullName evidence="4">lipopolysaccharide heptosyltransferase II</fullName>
        <ecNumber evidence="4">2.4.99.24</ecNumber>
    </recommendedName>
</protein>
<dbReference type="InterPro" id="IPR011910">
    <property type="entry name" value="RfaF"/>
</dbReference>
<dbReference type="EMBL" id="SLUI01000009">
    <property type="protein sequence ID" value="TCL36058.1"/>
    <property type="molecule type" value="Genomic_DNA"/>
</dbReference>
<evidence type="ECO:0000256" key="1">
    <source>
        <dbReference type="ARBA" id="ARBA00022676"/>
    </source>
</evidence>
<evidence type="ECO:0000256" key="4">
    <source>
        <dbReference type="ARBA" id="ARBA00044042"/>
    </source>
</evidence>
<sequence length="350" mass="38363">MTISPDKQYNNILIVKLSAIGDVIHALPVAHALKEKYPQARITWVVEKPAYDLLTNNPDIDEIILFDKPKFKSLIGLIKYSPELSRQLKERQFDLALDLQGLFKSAAIIALSGAKQRLGYCNMRELSQWISKPVCGKYSEGHVVERYLDVTRYIGCDVKKAVFTLNHTPEEEAHAAAIAVQAGLPANQPYVILAPGTNWPSKCWPVERFGELAAELSQKGIIPVITGGASDTSLAVTISNACPAAVDLTGKTTLKELAFLMKGASCFVGGDTGPMHLAAAVQTPVIALFGPTDPERNGPYGNSHTVITVQEECHKCWKRECPKAKQCLAAIEVQPVLEAVQRKLQERKHD</sequence>
<reference evidence="6 7" key="1">
    <citation type="submission" date="2019-03" db="EMBL/GenBank/DDBJ databases">
        <title>Genomic Encyclopedia of Type Strains, Phase IV (KMG-IV): sequencing the most valuable type-strain genomes for metagenomic binning, comparative biology and taxonomic classification.</title>
        <authorList>
            <person name="Goeker M."/>
        </authorList>
    </citation>
    <scope>NUCLEOTIDE SEQUENCE [LARGE SCALE GENOMIC DNA]</scope>
    <source>
        <strain evidence="6 7">DSM 15969</strain>
    </source>
</reference>
<dbReference type="PANTHER" id="PTHR30160">
    <property type="entry name" value="TETRAACYLDISACCHARIDE 4'-KINASE-RELATED"/>
    <property type="match status" value="1"/>
</dbReference>
<proteinExistence type="inferred from homology"/>
<comment type="caution">
    <text evidence="6">The sequence shown here is derived from an EMBL/GenBank/DDBJ whole genome shotgun (WGS) entry which is preliminary data.</text>
</comment>
<dbReference type="RefSeq" id="WP_243650553.1">
    <property type="nucleotide sequence ID" value="NZ_SLUI01000009.1"/>
</dbReference>
<dbReference type="InterPro" id="IPR002201">
    <property type="entry name" value="Glyco_trans_9"/>
</dbReference>
<organism evidence="6 7">
    <name type="scientific">Anaerospora hongkongensis</name>
    <dbReference type="NCBI Taxonomy" id="244830"/>
    <lineage>
        <taxon>Bacteria</taxon>
        <taxon>Bacillati</taxon>
        <taxon>Bacillota</taxon>
        <taxon>Negativicutes</taxon>
        <taxon>Selenomonadales</taxon>
        <taxon>Sporomusaceae</taxon>
        <taxon>Anaerospora</taxon>
    </lineage>
</organism>
<evidence type="ECO:0000313" key="7">
    <source>
        <dbReference type="Proteomes" id="UP000295063"/>
    </source>
</evidence>
<evidence type="ECO:0000313" key="6">
    <source>
        <dbReference type="EMBL" id="TCL36058.1"/>
    </source>
</evidence>
<comment type="catalytic activity">
    <reaction evidence="5">
        <text>an L-alpha-D-Hep-(1-&gt;5)-[alpha-Kdo-(2-&gt;4)]-alpha-Kdo-(2-&gt;6)-lipid A + ADP-L-glycero-beta-D-manno-heptose = an L-alpha-D-Hep-(1-&gt;3)-L-alpha-D-Hep-(1-&gt;5)-[alpha-Kdo-(2-&gt;4)]-alpha-Kdo-(2-&gt;6)-lipid A + ADP + H(+)</text>
        <dbReference type="Rhea" id="RHEA:74071"/>
        <dbReference type="ChEBI" id="CHEBI:15378"/>
        <dbReference type="ChEBI" id="CHEBI:61506"/>
        <dbReference type="ChEBI" id="CHEBI:193068"/>
        <dbReference type="ChEBI" id="CHEBI:193069"/>
        <dbReference type="ChEBI" id="CHEBI:456216"/>
        <dbReference type="EC" id="2.4.99.24"/>
    </reaction>
</comment>
<dbReference type="InterPro" id="IPR051199">
    <property type="entry name" value="LPS_LOS_Heptosyltrfase"/>
</dbReference>
<dbReference type="GO" id="GO:0009244">
    <property type="term" value="P:lipopolysaccharide core region biosynthetic process"/>
    <property type="evidence" value="ECO:0007669"/>
    <property type="project" value="TreeGrafter"/>
</dbReference>
<evidence type="ECO:0000256" key="5">
    <source>
        <dbReference type="ARBA" id="ARBA00047503"/>
    </source>
</evidence>
<keyword evidence="1" id="KW-0328">Glycosyltransferase</keyword>
<keyword evidence="7" id="KW-1185">Reference proteome</keyword>
<dbReference type="AlphaFoldDB" id="A0A4R1PWM5"/>
<dbReference type="EC" id="2.4.99.24" evidence="4"/>
<dbReference type="GO" id="GO:0005829">
    <property type="term" value="C:cytosol"/>
    <property type="evidence" value="ECO:0007669"/>
    <property type="project" value="TreeGrafter"/>
</dbReference>
<dbReference type="PANTHER" id="PTHR30160:SF1">
    <property type="entry name" value="LIPOPOLYSACCHARIDE 1,2-N-ACETYLGLUCOSAMINETRANSFERASE-RELATED"/>
    <property type="match status" value="1"/>
</dbReference>
<dbReference type="NCBIfam" id="TIGR02195">
    <property type="entry name" value="heptsyl_trn_II"/>
    <property type="match status" value="1"/>
</dbReference>
<keyword evidence="2 6" id="KW-0808">Transferase</keyword>
<evidence type="ECO:0000256" key="2">
    <source>
        <dbReference type="ARBA" id="ARBA00022679"/>
    </source>
</evidence>
<dbReference type="SUPFAM" id="SSF53756">
    <property type="entry name" value="UDP-Glycosyltransferase/glycogen phosphorylase"/>
    <property type="match status" value="1"/>
</dbReference>
<dbReference type="CDD" id="cd03789">
    <property type="entry name" value="GT9_LPS_heptosyltransferase"/>
    <property type="match status" value="1"/>
</dbReference>
<gene>
    <name evidence="6" type="ORF">EV210_1097</name>
</gene>
<evidence type="ECO:0000256" key="3">
    <source>
        <dbReference type="ARBA" id="ARBA00043995"/>
    </source>
</evidence>
<accession>A0A4R1PWM5</accession>
<dbReference type="Pfam" id="PF01075">
    <property type="entry name" value="Glyco_transf_9"/>
    <property type="match status" value="1"/>
</dbReference>
<dbReference type="Gene3D" id="3.40.50.2000">
    <property type="entry name" value="Glycogen Phosphorylase B"/>
    <property type="match status" value="2"/>
</dbReference>
<name>A0A4R1PWM5_9FIRM</name>